<protein>
    <recommendedName>
        <fullName evidence="1">E2 ubiquitin-conjugating enzyme</fullName>
        <ecNumber evidence="1">2.3.2.23</ecNumber>
    </recommendedName>
</protein>
<dbReference type="EC" id="2.3.2.23" evidence="1"/>
<feature type="active site" description="Glycyl thioester intermediate" evidence="6">
    <location>
        <position position="129"/>
    </location>
</feature>
<dbReference type="GO" id="GO:0061631">
    <property type="term" value="F:ubiquitin conjugating enzyme activity"/>
    <property type="evidence" value="ECO:0000318"/>
    <property type="project" value="GO_Central"/>
</dbReference>
<evidence type="ECO:0000259" key="8">
    <source>
        <dbReference type="PROSITE" id="PS50127"/>
    </source>
</evidence>
<proteinExistence type="evidence at protein level"/>
<evidence type="ECO:0000313" key="10">
    <source>
        <dbReference type="Proteomes" id="UP000007305"/>
    </source>
</evidence>
<dbReference type="FunFam" id="3.10.110.10:FF:000025">
    <property type="entry name" value="ubiquitin-conjugating enzyme E2 7"/>
    <property type="match status" value="1"/>
</dbReference>
<keyword evidence="2" id="KW-0808">Transferase</keyword>
<dbReference type="InParanoid" id="A0A804NB66"/>
<feature type="domain" description="UBC core" evidence="8">
    <location>
        <begin position="44"/>
        <end position="204"/>
    </location>
</feature>
<evidence type="ECO:0000256" key="2">
    <source>
        <dbReference type="ARBA" id="ARBA00022679"/>
    </source>
</evidence>
<evidence type="ECO:0000256" key="1">
    <source>
        <dbReference type="ARBA" id="ARBA00012486"/>
    </source>
</evidence>
<dbReference type="SMART" id="SM00212">
    <property type="entry name" value="UBCc"/>
    <property type="match status" value="1"/>
</dbReference>
<dbReference type="PROSITE" id="PS50127">
    <property type="entry name" value="UBC_2"/>
    <property type="match status" value="1"/>
</dbReference>
<dbReference type="Proteomes" id="UP000007305">
    <property type="component" value="Chromosome 3"/>
</dbReference>
<keyword evidence="10" id="KW-1185">Reference proteome</keyword>
<dbReference type="InterPro" id="IPR023313">
    <property type="entry name" value="UBQ-conjugating_AS"/>
</dbReference>
<evidence type="ECO:0000256" key="6">
    <source>
        <dbReference type="PROSITE-ProRule" id="PRU10133"/>
    </source>
</evidence>
<evidence type="ECO:0000256" key="7">
    <source>
        <dbReference type="RuleBase" id="RU362109"/>
    </source>
</evidence>
<comment type="similarity">
    <text evidence="7">Belongs to the ubiquitin-conjugating enzyme family.</text>
</comment>
<evidence type="ECO:0000256" key="4">
    <source>
        <dbReference type="ARBA" id="ARBA00022786"/>
    </source>
</evidence>
<reference evidence="9" key="2">
    <citation type="submission" date="2019-07" db="EMBL/GenBank/DDBJ databases">
        <authorList>
            <person name="Seetharam A."/>
            <person name="Woodhouse M."/>
            <person name="Cannon E."/>
        </authorList>
    </citation>
    <scope>NUCLEOTIDE SEQUENCE [LARGE SCALE GENOMIC DNA]</scope>
    <source>
        <strain evidence="9">cv. B73</strain>
    </source>
</reference>
<dbReference type="CDD" id="cd23795">
    <property type="entry name" value="UBCc_UBE2G1"/>
    <property type="match status" value="1"/>
</dbReference>
<dbReference type="SUPFAM" id="SSF54495">
    <property type="entry name" value="UBC-like"/>
    <property type="match status" value="1"/>
</dbReference>
<dbReference type="InterPro" id="IPR000608">
    <property type="entry name" value="UBC"/>
</dbReference>
<dbReference type="GO" id="GO:0006511">
    <property type="term" value="P:ubiquitin-dependent protein catabolic process"/>
    <property type="evidence" value="ECO:0000318"/>
    <property type="project" value="GO_Central"/>
</dbReference>
<sequence length="206" mass="23042">MAATTSQASLLLQKQLRGAARRSSRASVSARFFSFLRIIWLTDFGLVCGMVIDADLAKHPVDGFSAGLVDDSNVFEWQVTIIGPPDTLYDGGYFNAIMSFPENYPNSPPSVRFTSEMWHPNVYSDGLVCISILHPPGEDPSGYELASERWTPVHTVESIVLSIISMLSSPNDESAANIEAAKEWRDKREDFKKRVRRIVRKSQEML</sequence>
<dbReference type="OrthoDB" id="19692at2759"/>
<dbReference type="GO" id="GO:0005524">
    <property type="term" value="F:ATP binding"/>
    <property type="evidence" value="ECO:0007669"/>
    <property type="project" value="UniProtKB-UniRule"/>
</dbReference>
<keyword evidence="3 7" id="KW-0547">Nucleotide-binding</keyword>
<organism evidence="9 10">
    <name type="scientific">Zea mays</name>
    <name type="common">Maize</name>
    <dbReference type="NCBI Taxonomy" id="4577"/>
    <lineage>
        <taxon>Eukaryota</taxon>
        <taxon>Viridiplantae</taxon>
        <taxon>Streptophyta</taxon>
        <taxon>Embryophyta</taxon>
        <taxon>Tracheophyta</taxon>
        <taxon>Spermatophyta</taxon>
        <taxon>Magnoliopsida</taxon>
        <taxon>Liliopsida</taxon>
        <taxon>Poales</taxon>
        <taxon>Poaceae</taxon>
        <taxon>PACMAD clade</taxon>
        <taxon>Panicoideae</taxon>
        <taxon>Andropogonodae</taxon>
        <taxon>Andropogoneae</taxon>
        <taxon>Tripsacinae</taxon>
        <taxon>Zea</taxon>
    </lineage>
</organism>
<keyword evidence="11" id="KW-1267">Proteomics identification</keyword>
<dbReference type="PANTHER" id="PTHR24067">
    <property type="entry name" value="UBIQUITIN-CONJUGATING ENZYME E2"/>
    <property type="match status" value="1"/>
</dbReference>
<reference evidence="9" key="3">
    <citation type="submission" date="2021-05" db="UniProtKB">
        <authorList>
            <consortium name="EnsemblPlants"/>
        </authorList>
    </citation>
    <scope>IDENTIFICATION</scope>
    <source>
        <strain evidence="9">cv. B73</strain>
    </source>
</reference>
<name>A0A804NB66_MAIZE</name>
<dbReference type="PROSITE" id="PS00183">
    <property type="entry name" value="UBC_1"/>
    <property type="match status" value="1"/>
</dbReference>
<dbReference type="Gramene" id="Zm00001eb148520_T002">
    <property type="protein sequence ID" value="Zm00001eb148520_P002"/>
    <property type="gene ID" value="Zm00001eb148520"/>
</dbReference>
<dbReference type="FunCoup" id="A0A804NB66">
    <property type="interactions" value="2876"/>
</dbReference>
<evidence type="ECO:0007829" key="11">
    <source>
        <dbReference type="PeptideAtlas" id="A0A804NB66"/>
    </source>
</evidence>
<dbReference type="GO" id="GO:0000209">
    <property type="term" value="P:protein polyubiquitination"/>
    <property type="evidence" value="ECO:0000318"/>
    <property type="project" value="GO_Central"/>
</dbReference>
<dbReference type="InterPro" id="IPR016135">
    <property type="entry name" value="UBQ-conjugating_enzyme/RWD"/>
</dbReference>
<keyword evidence="4 7" id="KW-0833">Ubl conjugation pathway</keyword>
<evidence type="ECO:0000256" key="3">
    <source>
        <dbReference type="ARBA" id="ARBA00022741"/>
    </source>
</evidence>
<evidence type="ECO:0000256" key="5">
    <source>
        <dbReference type="ARBA" id="ARBA00022840"/>
    </source>
</evidence>
<dbReference type="EnsemblPlants" id="Zm00001eb148520_T002">
    <property type="protein sequence ID" value="Zm00001eb148520_P002"/>
    <property type="gene ID" value="Zm00001eb148520"/>
</dbReference>
<dbReference type="InterPro" id="IPR050113">
    <property type="entry name" value="Ub_conjugating_enzyme"/>
</dbReference>
<dbReference type="Gene3D" id="3.10.110.10">
    <property type="entry name" value="Ubiquitin Conjugating Enzyme"/>
    <property type="match status" value="1"/>
</dbReference>
<accession>A0A804NB66</accession>
<dbReference type="Pfam" id="PF00179">
    <property type="entry name" value="UQ_con"/>
    <property type="match status" value="1"/>
</dbReference>
<dbReference type="AlphaFoldDB" id="A0A804NB66"/>
<evidence type="ECO:0000313" key="9">
    <source>
        <dbReference type="EnsemblPlants" id="Zm00001eb148520_P002"/>
    </source>
</evidence>
<keyword evidence="5 7" id="KW-0067">ATP-binding</keyword>
<reference evidence="10" key="1">
    <citation type="submission" date="2015-12" db="EMBL/GenBank/DDBJ databases">
        <title>Update maize B73 reference genome by single molecule sequencing technologies.</title>
        <authorList>
            <consortium name="Maize Genome Sequencing Project"/>
            <person name="Ware D."/>
        </authorList>
    </citation>
    <scope>NUCLEOTIDE SEQUENCE [LARGE SCALE GENOMIC DNA]</scope>
    <source>
        <strain evidence="10">cv. B73</strain>
    </source>
</reference>
<gene>
    <name evidence="9" type="primary">LOC100283106</name>
</gene>